<dbReference type="InterPro" id="IPR004089">
    <property type="entry name" value="MCPsignal_dom"/>
</dbReference>
<protein>
    <submittedName>
        <fullName evidence="13">Chemotaxis protein</fullName>
    </submittedName>
</protein>
<dbReference type="SUPFAM" id="SSF58104">
    <property type="entry name" value="Methyl-accepting chemotaxis protein (MCP) signaling domain"/>
    <property type="match status" value="1"/>
</dbReference>
<evidence type="ECO:0000313" key="13">
    <source>
        <dbReference type="EMBL" id="KPM84421.1"/>
    </source>
</evidence>
<dbReference type="Proteomes" id="UP000050378">
    <property type="component" value="Unassembled WGS sequence"/>
</dbReference>
<evidence type="ECO:0000256" key="5">
    <source>
        <dbReference type="ARBA" id="ARBA00022989"/>
    </source>
</evidence>
<accession>A0A0P7DX38</accession>
<comment type="similarity">
    <text evidence="8">Belongs to the methyl-accepting chemotaxis (MCP) protein family.</text>
</comment>
<evidence type="ECO:0000256" key="8">
    <source>
        <dbReference type="ARBA" id="ARBA00029447"/>
    </source>
</evidence>
<evidence type="ECO:0000256" key="6">
    <source>
        <dbReference type="ARBA" id="ARBA00023136"/>
    </source>
</evidence>
<dbReference type="OrthoDB" id="2489132at2"/>
<dbReference type="PATRIC" id="fig|570156.3.peg.2158"/>
<reference evidence="13 14" key="1">
    <citation type="submission" date="2015-09" db="EMBL/GenBank/DDBJ databases">
        <title>Draft Genome Sequence of Pseudoalteromonas lipolytica UCD-48B.</title>
        <authorList>
            <person name="Krusor M."/>
            <person name="Coil D.A."/>
            <person name="Lang J.M."/>
            <person name="Eisen J.A."/>
            <person name="Alexiev A."/>
        </authorList>
    </citation>
    <scope>NUCLEOTIDE SEQUENCE [LARGE SCALE GENOMIC DNA]</scope>
    <source>
        <strain evidence="13 14">UCD-48B</strain>
    </source>
</reference>
<dbReference type="SMART" id="SM00304">
    <property type="entry name" value="HAMP"/>
    <property type="match status" value="1"/>
</dbReference>
<evidence type="ECO:0000256" key="3">
    <source>
        <dbReference type="ARBA" id="ARBA00022500"/>
    </source>
</evidence>
<dbReference type="Pfam" id="PF00672">
    <property type="entry name" value="HAMP"/>
    <property type="match status" value="1"/>
</dbReference>
<evidence type="ECO:0000259" key="11">
    <source>
        <dbReference type="PROSITE" id="PS50111"/>
    </source>
</evidence>
<dbReference type="STRING" id="570156.AOG27_05860"/>
<dbReference type="CDD" id="cd12912">
    <property type="entry name" value="PDC2_MCP_like"/>
    <property type="match status" value="1"/>
</dbReference>
<dbReference type="PANTHER" id="PTHR32089:SF117">
    <property type="entry name" value="METHYL ACCEPTING SENSORY TRANSDUCER WITH CACHE_1 SMALL MOLECULE BINDING DOMAIN"/>
    <property type="match status" value="1"/>
</dbReference>
<evidence type="ECO:0000256" key="1">
    <source>
        <dbReference type="ARBA" id="ARBA00004651"/>
    </source>
</evidence>
<keyword evidence="5 10" id="KW-1133">Transmembrane helix</keyword>
<keyword evidence="2" id="KW-1003">Cell membrane</keyword>
<dbReference type="EMBL" id="LJTC01000003">
    <property type="protein sequence ID" value="KPM84421.1"/>
    <property type="molecule type" value="Genomic_DNA"/>
</dbReference>
<feature type="domain" description="HAMP" evidence="12">
    <location>
        <begin position="321"/>
        <end position="375"/>
    </location>
</feature>
<name>A0A0P7DX38_9GAMM</name>
<dbReference type="InterPro" id="IPR029151">
    <property type="entry name" value="Sensor-like_sf"/>
</dbReference>
<dbReference type="FunFam" id="1.10.287.950:FF:000001">
    <property type="entry name" value="Methyl-accepting chemotaxis sensory transducer"/>
    <property type="match status" value="1"/>
</dbReference>
<feature type="domain" description="Methyl-accepting transducer" evidence="11">
    <location>
        <begin position="380"/>
        <end position="616"/>
    </location>
</feature>
<feature type="transmembrane region" description="Helical" evidence="10">
    <location>
        <begin position="296"/>
        <end position="319"/>
    </location>
</feature>
<dbReference type="GO" id="GO:0006935">
    <property type="term" value="P:chemotaxis"/>
    <property type="evidence" value="ECO:0007669"/>
    <property type="project" value="UniProtKB-KW"/>
</dbReference>
<dbReference type="Gene3D" id="3.30.450.20">
    <property type="entry name" value="PAS domain"/>
    <property type="match status" value="2"/>
</dbReference>
<dbReference type="AlphaFoldDB" id="A0A0P7DX38"/>
<evidence type="ECO:0000313" key="14">
    <source>
        <dbReference type="Proteomes" id="UP000050378"/>
    </source>
</evidence>
<keyword evidence="7 9" id="KW-0807">Transducer</keyword>
<dbReference type="CDD" id="cd12913">
    <property type="entry name" value="PDC1_MCP_like"/>
    <property type="match status" value="1"/>
</dbReference>
<dbReference type="GO" id="GO:0007165">
    <property type="term" value="P:signal transduction"/>
    <property type="evidence" value="ECO:0007669"/>
    <property type="project" value="UniProtKB-KW"/>
</dbReference>
<dbReference type="InterPro" id="IPR033479">
    <property type="entry name" value="dCache_1"/>
</dbReference>
<dbReference type="PROSITE" id="PS50111">
    <property type="entry name" value="CHEMOTAXIS_TRANSDUC_2"/>
    <property type="match status" value="1"/>
</dbReference>
<dbReference type="Pfam" id="PF00015">
    <property type="entry name" value="MCPsignal"/>
    <property type="match status" value="1"/>
</dbReference>
<evidence type="ECO:0000256" key="10">
    <source>
        <dbReference type="SAM" id="Phobius"/>
    </source>
</evidence>
<organism evidence="13 14">
    <name type="scientific">Pseudoalteromonas lipolytica</name>
    <dbReference type="NCBI Taxonomy" id="570156"/>
    <lineage>
        <taxon>Bacteria</taxon>
        <taxon>Pseudomonadati</taxon>
        <taxon>Pseudomonadota</taxon>
        <taxon>Gammaproteobacteria</taxon>
        <taxon>Alteromonadales</taxon>
        <taxon>Pseudoalteromonadaceae</taxon>
        <taxon>Pseudoalteromonas</taxon>
    </lineage>
</organism>
<comment type="caution">
    <text evidence="13">The sequence shown here is derived from an EMBL/GenBank/DDBJ whole genome shotgun (WGS) entry which is preliminary data.</text>
</comment>
<dbReference type="PROSITE" id="PS50885">
    <property type="entry name" value="HAMP"/>
    <property type="match status" value="1"/>
</dbReference>
<gene>
    <name evidence="13" type="ORF">AOG27_05860</name>
</gene>
<comment type="subcellular location">
    <subcellularLocation>
        <location evidence="1">Cell membrane</location>
        <topology evidence="1">Multi-pass membrane protein</topology>
    </subcellularLocation>
</comment>
<dbReference type="InterPro" id="IPR003660">
    <property type="entry name" value="HAMP_dom"/>
</dbReference>
<dbReference type="CDD" id="cd06225">
    <property type="entry name" value="HAMP"/>
    <property type="match status" value="1"/>
</dbReference>
<keyword evidence="6 10" id="KW-0472">Membrane</keyword>
<dbReference type="PANTHER" id="PTHR32089">
    <property type="entry name" value="METHYL-ACCEPTING CHEMOTAXIS PROTEIN MCPB"/>
    <property type="match status" value="1"/>
</dbReference>
<keyword evidence="4 10" id="KW-0812">Transmembrane</keyword>
<evidence type="ECO:0000256" key="4">
    <source>
        <dbReference type="ARBA" id="ARBA00022692"/>
    </source>
</evidence>
<dbReference type="SUPFAM" id="SSF103190">
    <property type="entry name" value="Sensory domain-like"/>
    <property type="match status" value="1"/>
</dbReference>
<dbReference type="Gene3D" id="1.10.287.950">
    <property type="entry name" value="Methyl-accepting chemotaxis protein"/>
    <property type="match status" value="1"/>
</dbReference>
<keyword evidence="3" id="KW-0145">Chemotaxis</keyword>
<dbReference type="CDD" id="cd11386">
    <property type="entry name" value="MCP_signal"/>
    <property type="match status" value="1"/>
</dbReference>
<dbReference type="RefSeq" id="WP_054552079.1">
    <property type="nucleotide sequence ID" value="NZ_LJTC01000003.1"/>
</dbReference>
<proteinExistence type="inferred from homology"/>
<dbReference type="GO" id="GO:0005886">
    <property type="term" value="C:plasma membrane"/>
    <property type="evidence" value="ECO:0007669"/>
    <property type="project" value="UniProtKB-SubCell"/>
</dbReference>
<evidence type="ECO:0000256" key="7">
    <source>
        <dbReference type="ARBA" id="ARBA00023224"/>
    </source>
</evidence>
<dbReference type="Pfam" id="PF02743">
    <property type="entry name" value="dCache_1"/>
    <property type="match status" value="1"/>
</dbReference>
<evidence type="ECO:0000259" key="12">
    <source>
        <dbReference type="PROSITE" id="PS50885"/>
    </source>
</evidence>
<dbReference type="SMART" id="SM00283">
    <property type="entry name" value="MA"/>
    <property type="match status" value="1"/>
</dbReference>
<evidence type="ECO:0000256" key="2">
    <source>
        <dbReference type="ARBA" id="ARBA00022475"/>
    </source>
</evidence>
<sequence>MNISKKLKLAFASAIALPLIIIAVLVITQTRQQALDSFAELSQREAKQVDNGISMFFAEIEKNVNYLASHSAILDAKQGVKTHMQSPSAEKLDHLSGSNIEKNAFRLFDHFGATHPGLAYIYMGNEQGGYIQWPEGEVTANYDPRVRPWYETGKAANGKTVRTNAYYWAADDMVIVSTVKAIKEAGELIGVQGMDVSLQGLTDIIANIKLGETGYLMLIEDSGNVLVDVKNADYRFKQLAQVNNGKYKQLAENNQGQFEIDINGKDYLANIYTSQKLGWKFIGLVEKSEVMSGANAMTITILVISAILIAVFILVASYISKLISAPIVEVSDGLTEISQGGGDLTKRLVIKTRDETAKLANSFNLFLNLISDLVTQINECAQNVSDTSAQTSSQAAQLSGSTSQQQQALEMAATAINEMAATANEVSASCANAAELASQTQQASELGQSVISKTVDSVVSLSKVITKATKDINQLDAESENIMSILSVIRGIAEQTNLLALNAAIEAARAGEHGRGFAVVADEVRALSQRTSESTEEIASQLDTLRRMSDQVSKEMTTSLDRTNKTVELAHSAQQQFSEITASIVNISDLNTQIATAAEEQQHVAEDINRNVVEIKNAADDVSEIAHSARGNGDKLNLLSKTLNDLVGKFKV</sequence>
<evidence type="ECO:0000256" key="9">
    <source>
        <dbReference type="PROSITE-ProRule" id="PRU00284"/>
    </source>
</evidence>